<dbReference type="GO" id="GO:0019888">
    <property type="term" value="F:protein phosphatase regulator activity"/>
    <property type="evidence" value="ECO:0007669"/>
    <property type="project" value="TreeGrafter"/>
</dbReference>
<organism evidence="4 5">
    <name type="scientific">Monascus purpureus</name>
    <name type="common">Red mold</name>
    <name type="synonym">Monascus anka</name>
    <dbReference type="NCBI Taxonomy" id="5098"/>
    <lineage>
        <taxon>Eukaryota</taxon>
        <taxon>Fungi</taxon>
        <taxon>Dikarya</taxon>
        <taxon>Ascomycota</taxon>
        <taxon>Pezizomycotina</taxon>
        <taxon>Eurotiomycetes</taxon>
        <taxon>Eurotiomycetidae</taxon>
        <taxon>Eurotiales</taxon>
        <taxon>Aspergillaceae</taxon>
        <taxon>Monascus</taxon>
    </lineage>
</organism>
<feature type="region of interest" description="Disordered" evidence="3">
    <location>
        <begin position="430"/>
        <end position="634"/>
    </location>
</feature>
<feature type="compositionally biased region" description="Polar residues" evidence="3">
    <location>
        <begin position="546"/>
        <end position="560"/>
    </location>
</feature>
<evidence type="ECO:0000256" key="1">
    <source>
        <dbReference type="ARBA" id="ARBA00006180"/>
    </source>
</evidence>
<feature type="region of interest" description="Disordered" evidence="3">
    <location>
        <begin position="66"/>
        <end position="101"/>
    </location>
</feature>
<evidence type="ECO:0000256" key="3">
    <source>
        <dbReference type="SAM" id="MobiDB-lite"/>
    </source>
</evidence>
<feature type="region of interest" description="Disordered" evidence="3">
    <location>
        <begin position="861"/>
        <end position="1061"/>
    </location>
</feature>
<dbReference type="InterPro" id="IPR007587">
    <property type="entry name" value="SAPS"/>
</dbReference>
<evidence type="ECO:0008006" key="6">
    <source>
        <dbReference type="Google" id="ProtNLM"/>
    </source>
</evidence>
<dbReference type="EMBL" id="VIFY01000136">
    <property type="protein sequence ID" value="TQB69785.1"/>
    <property type="molecule type" value="Genomic_DNA"/>
</dbReference>
<feature type="compositionally biased region" description="Basic and acidic residues" evidence="3">
    <location>
        <begin position="86"/>
        <end position="101"/>
    </location>
</feature>
<accession>A0A507QRF8</accession>
<dbReference type="Proteomes" id="UP000319663">
    <property type="component" value="Unassembled WGS sequence"/>
</dbReference>
<comment type="similarity">
    <text evidence="1">Belongs to the SAPS family.</text>
</comment>
<sequence>MFWRFGGYASVSTIDALLDKPDVTLEEILDDSELIQELNQHNSKLIEYLREDNVLKRLMDYVIAPGQNEDDNEDEANENNDSQRATSKEDTDLDPLRELLDPDDIEKAEQNRLKRAYVASKILSSETWSILDSITQNPEYLRDFWGFLRRRPPLDSMQASYFTKVNESLFSRKTDSMLEFFTSLDGIVADMLQHVDNAMVMDLLLKIISLEKAEGGQGIVDWLKSRDLIPTLLSFLSREWPASMQTAAGDFLKAIITISANATQNDQTCIGPNSLTRQLVSAQCVETLISAMLQGGNPLTVGVGIVIEVIRKNNSDYDPENIGGPDTIPTTYDPIYLGTLLRLFANRIPDFMELIRSSKHNVIEYGNIRRVERGQLNSAWGAKIEPLGFDRFKTCELMAELLHCSNMGLLNEPGSEDYVRQRDAEREKLTATVYPPRDTSGVDLHDATTDFGHDSTLSAEAPRDSKPTEGIGAGEEDGFEDVSSSGVLVEGEKETENHEGDKEKPKMENFTAAASETTEGEVNAISVQEPSPESKDDSDRKLETPEASQPSGPVSPTTSLVDKFHKIKLDEEHKSSESTSGPQEPEDTPKTVSGAEQQAEPSVSDILSTDHAPAAEASAEEPATCSGPNSANDELSHRTIQFDINGQPVVGDYLKIMFVENQVVPTILGFFFHFPWNNFLHNVVYDVVQQVFNGPMERGYNRVLAIDVFRTGRITQRIVEGQRCSDESEKIKHMRLGYMGHLTLIAEEVVKFSERLSPDLLTDIVMDSVLNEEWVRYVEQILSETRERDNAILGGVRPELSMGQRQAIVNAAQGYNGSSTLADAGLNGDLGSSFQGFDMVNQGSISGGVFNFGGSGNSLLSGFGSSSDEDDDELEEQDDRIETDNATDGSPENGSSNSTSQPIPILPPPPAPLSTGPSRARRQFAARLAQKQQASESAEGDDEGEAGTHGNDNAEDQWPSNPFVIAGIDDDGNNGESPSTATFPSNFQSSNRDDIFLSSPFPDAGFSPPDSLSTNSSDEGGEGPTESVRRTVRVPLEVDDEDEEMGEMVGPSLSVGSGMMDSDEEDEAIINESLGYSNLFLVGKYKGYHGSHALGSNFDDEDQNDSSDGEDDGLVEILVPGRKSSTSSR</sequence>
<feature type="compositionally biased region" description="Polar residues" evidence="3">
    <location>
        <begin position="590"/>
        <end position="607"/>
    </location>
</feature>
<reference evidence="4 5" key="1">
    <citation type="submission" date="2019-06" db="EMBL/GenBank/DDBJ databases">
        <title>Wine fermentation using esterase from Monascus purpureus.</title>
        <authorList>
            <person name="Geng C."/>
            <person name="Zhang Y."/>
        </authorList>
    </citation>
    <scope>NUCLEOTIDE SEQUENCE [LARGE SCALE GENOMIC DNA]</scope>
    <source>
        <strain evidence="4">HQ1</strain>
    </source>
</reference>
<dbReference type="GO" id="GO:0005634">
    <property type="term" value="C:nucleus"/>
    <property type="evidence" value="ECO:0007669"/>
    <property type="project" value="TreeGrafter"/>
</dbReference>
<gene>
    <name evidence="4" type="ORF">MPDQ_001367</name>
</gene>
<comment type="caution">
    <text evidence="4">The sequence shown here is derived from an EMBL/GenBank/DDBJ whole genome shotgun (WGS) entry which is preliminary data.</text>
</comment>
<dbReference type="Pfam" id="PF04499">
    <property type="entry name" value="SAPS"/>
    <property type="match status" value="1"/>
</dbReference>
<feature type="compositionally biased region" description="Acidic residues" evidence="3">
    <location>
        <begin position="1037"/>
        <end position="1046"/>
    </location>
</feature>
<feature type="compositionally biased region" description="Polar residues" evidence="3">
    <location>
        <begin position="974"/>
        <end position="990"/>
    </location>
</feature>
<feature type="compositionally biased region" description="Polar residues" evidence="3">
    <location>
        <begin position="884"/>
        <end position="901"/>
    </location>
</feature>
<dbReference type="STRING" id="5098.A0A507QRF8"/>
<evidence type="ECO:0000313" key="5">
    <source>
        <dbReference type="Proteomes" id="UP000319663"/>
    </source>
</evidence>
<feature type="compositionally biased region" description="Acidic residues" evidence="3">
    <location>
        <begin position="1098"/>
        <end position="1114"/>
    </location>
</feature>
<feature type="compositionally biased region" description="Basic and acidic residues" evidence="3">
    <location>
        <begin position="443"/>
        <end position="453"/>
    </location>
</feature>
<protein>
    <recommendedName>
        <fullName evidence="6">Extragenic suppressor of kinetochore protein 1</fullName>
    </recommendedName>
</protein>
<feature type="compositionally biased region" description="Basic and acidic residues" evidence="3">
    <location>
        <begin position="490"/>
        <end position="507"/>
    </location>
</feature>
<keyword evidence="2" id="KW-0131">Cell cycle</keyword>
<dbReference type="AlphaFoldDB" id="A0A507QRF8"/>
<feature type="compositionally biased region" description="Basic and acidic residues" evidence="3">
    <location>
        <begin position="562"/>
        <end position="576"/>
    </location>
</feature>
<feature type="compositionally biased region" description="Basic and acidic residues" evidence="3">
    <location>
        <begin position="532"/>
        <end position="544"/>
    </location>
</feature>
<feature type="compositionally biased region" description="Low complexity" evidence="3">
    <location>
        <begin position="925"/>
        <end position="937"/>
    </location>
</feature>
<dbReference type="PANTHER" id="PTHR12634:SF8">
    <property type="entry name" value="FIERY MOUNTAIN, ISOFORM D"/>
    <property type="match status" value="1"/>
</dbReference>
<keyword evidence="5" id="KW-1185">Reference proteome</keyword>
<dbReference type="OrthoDB" id="295029at2759"/>
<proteinExistence type="inferred from homology"/>
<feature type="compositionally biased region" description="Acidic residues" evidence="3">
    <location>
        <begin position="68"/>
        <end position="78"/>
    </location>
</feature>
<dbReference type="SMR" id="A0A507QRF8"/>
<evidence type="ECO:0000256" key="2">
    <source>
        <dbReference type="ARBA" id="ARBA00023306"/>
    </source>
</evidence>
<name>A0A507QRF8_MONPU</name>
<feature type="region of interest" description="Disordered" evidence="3">
    <location>
        <begin position="1091"/>
        <end position="1129"/>
    </location>
</feature>
<feature type="compositionally biased region" description="Low complexity" evidence="3">
    <location>
        <begin position="612"/>
        <end position="623"/>
    </location>
</feature>
<dbReference type="GO" id="GO:0019903">
    <property type="term" value="F:protein phosphatase binding"/>
    <property type="evidence" value="ECO:0007669"/>
    <property type="project" value="InterPro"/>
</dbReference>
<feature type="compositionally biased region" description="Acidic residues" evidence="3">
    <location>
        <begin position="867"/>
        <end position="881"/>
    </location>
</feature>
<dbReference type="GO" id="GO:0005829">
    <property type="term" value="C:cytosol"/>
    <property type="evidence" value="ECO:0007669"/>
    <property type="project" value="TreeGrafter"/>
</dbReference>
<evidence type="ECO:0000313" key="4">
    <source>
        <dbReference type="EMBL" id="TQB69785.1"/>
    </source>
</evidence>
<dbReference type="PANTHER" id="PTHR12634">
    <property type="entry name" value="SIT4 YEAST -ASSOCIATING PROTEIN-RELATED"/>
    <property type="match status" value="1"/>
</dbReference>